<accession>A0ABP0VX86</accession>
<dbReference type="PROSITE" id="PS50811">
    <property type="entry name" value="WRKY"/>
    <property type="match status" value="1"/>
</dbReference>
<dbReference type="InterPro" id="IPR003657">
    <property type="entry name" value="WRKY_dom"/>
</dbReference>
<keyword evidence="3" id="KW-0238">DNA-binding</keyword>
<keyword evidence="5" id="KW-0539">Nucleus</keyword>
<evidence type="ECO:0000256" key="5">
    <source>
        <dbReference type="ARBA" id="ARBA00023242"/>
    </source>
</evidence>
<gene>
    <name evidence="8" type="ORF">CSSPJE1EN1_LOCUS3473</name>
</gene>
<evidence type="ECO:0000259" key="7">
    <source>
        <dbReference type="PROSITE" id="PS50811"/>
    </source>
</evidence>
<name>A0ABP0VX86_9BRYO</name>
<feature type="compositionally biased region" description="Low complexity" evidence="6">
    <location>
        <begin position="37"/>
        <end position="47"/>
    </location>
</feature>
<evidence type="ECO:0000313" key="9">
    <source>
        <dbReference type="Proteomes" id="UP001497444"/>
    </source>
</evidence>
<dbReference type="PANTHER" id="PTHR31221">
    <property type="entry name" value="WRKY TRANSCRIPTION FACTOR PROTEIN 1-RELATED"/>
    <property type="match status" value="1"/>
</dbReference>
<evidence type="ECO:0000256" key="2">
    <source>
        <dbReference type="ARBA" id="ARBA00023015"/>
    </source>
</evidence>
<protein>
    <recommendedName>
        <fullName evidence="7">WRKY domain-containing protein</fullName>
    </recommendedName>
</protein>
<evidence type="ECO:0000256" key="4">
    <source>
        <dbReference type="ARBA" id="ARBA00023163"/>
    </source>
</evidence>
<feature type="compositionally biased region" description="Basic residues" evidence="6">
    <location>
        <begin position="196"/>
        <end position="206"/>
    </location>
</feature>
<dbReference type="EMBL" id="OZ020106">
    <property type="protein sequence ID" value="CAK9257995.1"/>
    <property type="molecule type" value="Genomic_DNA"/>
</dbReference>
<feature type="domain" description="WRKY" evidence="7">
    <location>
        <begin position="219"/>
        <end position="284"/>
    </location>
</feature>
<comment type="subcellular location">
    <subcellularLocation>
        <location evidence="1">Nucleus</location>
    </subcellularLocation>
</comment>
<feature type="compositionally biased region" description="Polar residues" evidence="6">
    <location>
        <begin position="136"/>
        <end position="146"/>
    </location>
</feature>
<sequence>MVFGGGGGGGAEGRGEDCTEEEIKRNKGGGGEKTHSFAHSSTAYSSSPIIEKPNIEFERFLMPATHQSSGHHHHHQQLAGDSDLYNQMRRASPPQTQFHSPSPPSAVGSVSPVHTSPSLSTHGGRRSPSPARLPNSAGSTLPNTPNSSVSSGSFSDGPEPPATAAGPSASTSKRKTPDRAIDEENEEIQSPELKKPSNKARKKGPKRVREPRYAIQTRSEIEIMEDGYKWRKYGQKAVKNSPNPRSYYRCTAPKCPVRKRVERSAEDPGLVITTYEGTHIHLSPAMNGSASRASNSDAPSLLVASGENRPGGAAYQPPASSFPFPSSVNPVPPARSTYDLTVQIQSGLQRDHEAATSSSLSSYTQDIQTAGASTVYNLQSLNIQESDFLTIRSHGSWHGSLQEFNPSMPDENLSNMLRTQQQQMHGTRNQMQEALQNTEGQMFRAVNFGAHRIGGEESSDDVLTGLHNPFWASGSEPRSTTRGMEEQLASASAAATGDESQLRDDQSPINDELLGDVVRLGVHW</sequence>
<evidence type="ECO:0000256" key="6">
    <source>
        <dbReference type="SAM" id="MobiDB-lite"/>
    </source>
</evidence>
<feature type="compositionally biased region" description="Gly residues" evidence="6">
    <location>
        <begin position="1"/>
        <end position="12"/>
    </location>
</feature>
<feature type="compositionally biased region" description="Low complexity" evidence="6">
    <location>
        <begin position="147"/>
        <end position="171"/>
    </location>
</feature>
<evidence type="ECO:0000256" key="3">
    <source>
        <dbReference type="ARBA" id="ARBA00023125"/>
    </source>
</evidence>
<keyword evidence="4" id="KW-0804">Transcription</keyword>
<dbReference type="InterPro" id="IPR036576">
    <property type="entry name" value="WRKY_dom_sf"/>
</dbReference>
<dbReference type="Pfam" id="PF03106">
    <property type="entry name" value="WRKY"/>
    <property type="match status" value="1"/>
</dbReference>
<dbReference type="InterPro" id="IPR044810">
    <property type="entry name" value="WRKY_plant"/>
</dbReference>
<dbReference type="SUPFAM" id="SSF118290">
    <property type="entry name" value="WRKY DNA-binding domain"/>
    <property type="match status" value="1"/>
</dbReference>
<keyword evidence="9" id="KW-1185">Reference proteome</keyword>
<organism evidence="8 9">
    <name type="scientific">Sphagnum jensenii</name>
    <dbReference type="NCBI Taxonomy" id="128206"/>
    <lineage>
        <taxon>Eukaryota</taxon>
        <taxon>Viridiplantae</taxon>
        <taxon>Streptophyta</taxon>
        <taxon>Embryophyta</taxon>
        <taxon>Bryophyta</taxon>
        <taxon>Sphagnophytina</taxon>
        <taxon>Sphagnopsida</taxon>
        <taxon>Sphagnales</taxon>
        <taxon>Sphagnaceae</taxon>
        <taxon>Sphagnum</taxon>
    </lineage>
</organism>
<evidence type="ECO:0000256" key="1">
    <source>
        <dbReference type="ARBA" id="ARBA00004123"/>
    </source>
</evidence>
<dbReference type="PANTHER" id="PTHR31221:SF334">
    <property type="entry name" value="WRKY TRANSCRIPTION FACTOR 57-RELATED"/>
    <property type="match status" value="1"/>
</dbReference>
<proteinExistence type="predicted"/>
<dbReference type="SMART" id="SM00774">
    <property type="entry name" value="WRKY"/>
    <property type="match status" value="1"/>
</dbReference>
<reference evidence="8" key="1">
    <citation type="submission" date="2024-02" db="EMBL/GenBank/DDBJ databases">
        <authorList>
            <consortium name="ELIXIR-Norway"/>
            <consortium name="Elixir Norway"/>
        </authorList>
    </citation>
    <scope>NUCLEOTIDE SEQUENCE</scope>
</reference>
<feature type="region of interest" description="Disordered" evidence="6">
    <location>
        <begin position="1"/>
        <end position="213"/>
    </location>
</feature>
<dbReference type="Proteomes" id="UP001497444">
    <property type="component" value="Chromosome 11"/>
</dbReference>
<dbReference type="Gene3D" id="2.20.25.80">
    <property type="entry name" value="WRKY domain"/>
    <property type="match status" value="1"/>
</dbReference>
<keyword evidence="2" id="KW-0805">Transcription regulation</keyword>
<feature type="compositionally biased region" description="Basic and acidic residues" evidence="6">
    <location>
        <begin position="13"/>
        <end position="35"/>
    </location>
</feature>
<evidence type="ECO:0000313" key="8">
    <source>
        <dbReference type="EMBL" id="CAK9257995.1"/>
    </source>
</evidence>